<keyword evidence="4" id="KW-1185">Reference proteome</keyword>
<sequence length="211" mass="23259">MKKLILGIALFGGLSAANAQIDLGVKGGLNFPTLSGDSRKIYSDSQGNGLGTKLRTDFYVGGYANYKITDQISFQPELLYSKQGAGLKTNDNSKAKFVTHNINIPLMGRYEIMDGLNVEFGPQLGFLVSAKMKTEEGKTDTKIKATDNFKTFDFGLNFGAAYKITDELEINARFTKGLSNINDYYPQTVNDNYKITNTYFSIGVAYKLAEM</sequence>
<dbReference type="Proteomes" id="UP000510643">
    <property type="component" value="Chromosome"/>
</dbReference>
<accession>A0A7H9DWB2</accession>
<dbReference type="SUPFAM" id="SSF56925">
    <property type="entry name" value="OMPA-like"/>
    <property type="match status" value="1"/>
</dbReference>
<proteinExistence type="predicted"/>
<gene>
    <name evidence="3" type="ORF">FH779_13285</name>
</gene>
<dbReference type="InterPro" id="IPR011250">
    <property type="entry name" value="OMP/PagP_B-barrel"/>
</dbReference>
<protein>
    <submittedName>
        <fullName evidence="3">PorT family protein</fullName>
    </submittedName>
</protein>
<dbReference type="EMBL" id="CP040908">
    <property type="protein sequence ID" value="QLL59001.1"/>
    <property type="molecule type" value="Genomic_DNA"/>
</dbReference>
<feature type="signal peptide" evidence="1">
    <location>
        <begin position="1"/>
        <end position="19"/>
    </location>
</feature>
<keyword evidence="1" id="KW-0732">Signal</keyword>
<dbReference type="Gene3D" id="2.40.160.20">
    <property type="match status" value="1"/>
</dbReference>
<dbReference type="InterPro" id="IPR025665">
    <property type="entry name" value="Beta-barrel_OMP_2"/>
</dbReference>
<evidence type="ECO:0000256" key="1">
    <source>
        <dbReference type="SAM" id="SignalP"/>
    </source>
</evidence>
<feature type="chain" id="PRO_5028911744" evidence="1">
    <location>
        <begin position="20"/>
        <end position="211"/>
    </location>
</feature>
<dbReference type="AlphaFoldDB" id="A0A7H9DWB2"/>
<evidence type="ECO:0000259" key="2">
    <source>
        <dbReference type="Pfam" id="PF13568"/>
    </source>
</evidence>
<organism evidence="3 4">
    <name type="scientific">Empedobacter falsenii</name>
    <dbReference type="NCBI Taxonomy" id="343874"/>
    <lineage>
        <taxon>Bacteria</taxon>
        <taxon>Pseudomonadati</taxon>
        <taxon>Bacteroidota</taxon>
        <taxon>Flavobacteriia</taxon>
        <taxon>Flavobacteriales</taxon>
        <taxon>Weeksellaceae</taxon>
        <taxon>Empedobacter</taxon>
    </lineage>
</organism>
<evidence type="ECO:0000313" key="4">
    <source>
        <dbReference type="Proteomes" id="UP000510643"/>
    </source>
</evidence>
<reference evidence="3 4" key="1">
    <citation type="submission" date="2019-06" db="EMBL/GenBank/DDBJ databases">
        <title>Emergence of pandrug resistant Empedobacter falsenii in China.</title>
        <authorList>
            <person name="Dong N."/>
            <person name="Chen S."/>
            <person name="Zhang R."/>
        </authorList>
    </citation>
    <scope>NUCLEOTIDE SEQUENCE [LARGE SCALE GENOMIC DNA]</scope>
    <source>
        <strain evidence="3 4">1681-1</strain>
    </source>
</reference>
<dbReference type="KEGG" id="efal:FH779_13285"/>
<dbReference type="RefSeq" id="WP_180905053.1">
    <property type="nucleotide sequence ID" value="NZ_CP040908.1"/>
</dbReference>
<evidence type="ECO:0000313" key="3">
    <source>
        <dbReference type="EMBL" id="QLL59001.1"/>
    </source>
</evidence>
<dbReference type="GeneID" id="78402449"/>
<feature type="domain" description="Outer membrane protein beta-barrel" evidence="2">
    <location>
        <begin position="20"/>
        <end position="181"/>
    </location>
</feature>
<dbReference type="Pfam" id="PF13568">
    <property type="entry name" value="OMP_b-brl_2"/>
    <property type="match status" value="1"/>
</dbReference>
<name>A0A7H9DWB2_9FLAO</name>